<keyword evidence="2" id="KW-0732">Signal</keyword>
<gene>
    <name evidence="3" type="ORF">SALB_04406</name>
</gene>
<protein>
    <submittedName>
        <fullName evidence="3">Uncharacterized protein</fullName>
    </submittedName>
</protein>
<accession>A0A401R1Y8</accession>
<evidence type="ECO:0000313" key="4">
    <source>
        <dbReference type="Proteomes" id="UP000288351"/>
    </source>
</evidence>
<dbReference type="AlphaFoldDB" id="A0A401R1Y8"/>
<feature type="region of interest" description="Disordered" evidence="1">
    <location>
        <begin position="295"/>
        <end position="318"/>
    </location>
</feature>
<feature type="region of interest" description="Disordered" evidence="1">
    <location>
        <begin position="435"/>
        <end position="465"/>
    </location>
</feature>
<feature type="chain" id="PRO_5019253229" evidence="2">
    <location>
        <begin position="34"/>
        <end position="465"/>
    </location>
</feature>
<organism evidence="3 4">
    <name type="scientific">Streptomyces noursei</name>
    <name type="common">Streptomyces albulus</name>
    <dbReference type="NCBI Taxonomy" id="1971"/>
    <lineage>
        <taxon>Bacteria</taxon>
        <taxon>Bacillati</taxon>
        <taxon>Actinomycetota</taxon>
        <taxon>Actinomycetes</taxon>
        <taxon>Kitasatosporales</taxon>
        <taxon>Streptomycetaceae</taxon>
        <taxon>Streptomyces</taxon>
    </lineage>
</organism>
<dbReference type="Proteomes" id="UP000288351">
    <property type="component" value="Unassembled WGS sequence"/>
</dbReference>
<proteinExistence type="predicted"/>
<dbReference type="RefSeq" id="WP_232817094.1">
    <property type="nucleotide sequence ID" value="NZ_BHXC01000006.1"/>
</dbReference>
<evidence type="ECO:0000256" key="2">
    <source>
        <dbReference type="SAM" id="SignalP"/>
    </source>
</evidence>
<evidence type="ECO:0000313" key="3">
    <source>
        <dbReference type="EMBL" id="GCB91668.1"/>
    </source>
</evidence>
<dbReference type="PROSITE" id="PS51257">
    <property type="entry name" value="PROKAR_LIPOPROTEIN"/>
    <property type="match status" value="1"/>
</dbReference>
<feature type="signal peptide" evidence="2">
    <location>
        <begin position="1"/>
        <end position="33"/>
    </location>
</feature>
<sequence length="465" mass="49912">MTVSRTGPRRRRATTAGAAVLLVVFGGAVTSCGAGTPEGEKAPQRAELAFQDPVGTSYLRYIEKSEREWASAGAYDPFSVNLAASTVSPGRGQVSARNIKVTVDTTATKSVTFDTMNREQGCKGVRGLVTCTPKDIESGEEENLRLFNMVVRQDAKKGQAGAMKVTVTSDNAPTISFTSQLVIGSPGLSARRDLHPASDPIEPGSELEVRPAFGNEGDVDVDGDLSVAVEVSGQATLRRQYSNCRYDKADAPKKALCTIPGPLPVGAAYETDRPFTAAIDETGSQGKITVTLYPAPNTPTRDLLPDSAPRGSGAPLGFRPTDGSHFDHFDRELAFGDMQFRTTRRYDRQVNGFAIKGKVGQTREIGVMDAAGYFDSDSYVTLPEGVSLIGHQEGEASEMLFCAYTDEKNRKVVCPAPDNPLPVLRVRIDKRVEGAQGTISVKPDSEHPDPDLTNNTAPITMEYVD</sequence>
<dbReference type="EMBL" id="BHXC01000006">
    <property type="protein sequence ID" value="GCB91668.1"/>
    <property type="molecule type" value="Genomic_DNA"/>
</dbReference>
<name>A0A401R1Y8_STRNR</name>
<evidence type="ECO:0000256" key="1">
    <source>
        <dbReference type="SAM" id="MobiDB-lite"/>
    </source>
</evidence>
<reference evidence="3 4" key="1">
    <citation type="journal article" date="2019" name="Microbiol. Resour. Announc.">
        <title>Draft Genome Sequence of the Most Traditional epsilon-Poly-l-Lysine Producer, Streptomyces albulus NBRC14147.</title>
        <authorList>
            <person name="Yamanaka K."/>
            <person name="Hamano Y."/>
        </authorList>
    </citation>
    <scope>NUCLEOTIDE SEQUENCE [LARGE SCALE GENOMIC DNA]</scope>
    <source>
        <strain evidence="3 4">NBRC 14147</strain>
    </source>
</reference>
<comment type="caution">
    <text evidence="3">The sequence shown here is derived from an EMBL/GenBank/DDBJ whole genome shotgun (WGS) entry which is preliminary data.</text>
</comment>